<evidence type="ECO:0008006" key="4">
    <source>
        <dbReference type="Google" id="ProtNLM"/>
    </source>
</evidence>
<dbReference type="EMBL" id="BOMG01000137">
    <property type="protein sequence ID" value="GID61778.1"/>
    <property type="molecule type" value="Genomic_DNA"/>
</dbReference>
<proteinExistence type="predicted"/>
<accession>A0ABQ3XTF9</accession>
<dbReference type="InterPro" id="IPR048136">
    <property type="entry name" value="STM3941-like"/>
</dbReference>
<reference evidence="2 3" key="1">
    <citation type="submission" date="2021-01" db="EMBL/GenBank/DDBJ databases">
        <title>Whole genome shotgun sequence of Actinoplanes couchii NBRC 106145.</title>
        <authorList>
            <person name="Komaki H."/>
            <person name="Tamura T."/>
        </authorList>
    </citation>
    <scope>NUCLEOTIDE SEQUENCE [LARGE SCALE GENOMIC DNA]</scope>
    <source>
        <strain evidence="2 3">NBRC 106145</strain>
    </source>
</reference>
<name>A0ABQ3XTF9_9ACTN</name>
<evidence type="ECO:0000313" key="2">
    <source>
        <dbReference type="EMBL" id="GID61778.1"/>
    </source>
</evidence>
<dbReference type="NCBIfam" id="NF041635">
    <property type="entry name" value="STM3941_fam"/>
    <property type="match status" value="1"/>
</dbReference>
<comment type="caution">
    <text evidence="2">The sequence shown here is derived from an EMBL/GenBank/DDBJ whole genome shotgun (WGS) entry which is preliminary data.</text>
</comment>
<dbReference type="Proteomes" id="UP000612282">
    <property type="component" value="Unassembled WGS sequence"/>
</dbReference>
<keyword evidence="1" id="KW-0472">Membrane</keyword>
<protein>
    <recommendedName>
        <fullName evidence="4">PH domain-containing protein</fullName>
    </recommendedName>
</protein>
<evidence type="ECO:0000313" key="3">
    <source>
        <dbReference type="Proteomes" id="UP000612282"/>
    </source>
</evidence>
<keyword evidence="1" id="KW-1133">Transmembrane helix</keyword>
<feature type="transmembrane region" description="Helical" evidence="1">
    <location>
        <begin position="29"/>
        <end position="45"/>
    </location>
</feature>
<sequence>MAAVVLVGSSAWLIWSGWGTASGTFRVVIGVVGVLFFGYGTVVIARQLGRRGPVVEVDSAGIRDRRLSEQVIPWAAVRDIGRTTVQRQEFVTLALDPAFEQSYLSGRNRFLQRLNSGAGWPGVQISTVGLSVRTGELFEAIIREQQAGSAT</sequence>
<keyword evidence="3" id="KW-1185">Reference proteome</keyword>
<evidence type="ECO:0000256" key="1">
    <source>
        <dbReference type="SAM" id="Phobius"/>
    </source>
</evidence>
<gene>
    <name evidence="2" type="ORF">Aco03nite_101820</name>
</gene>
<organism evidence="2 3">
    <name type="scientific">Actinoplanes couchii</name>
    <dbReference type="NCBI Taxonomy" id="403638"/>
    <lineage>
        <taxon>Bacteria</taxon>
        <taxon>Bacillati</taxon>
        <taxon>Actinomycetota</taxon>
        <taxon>Actinomycetes</taxon>
        <taxon>Micromonosporales</taxon>
        <taxon>Micromonosporaceae</taxon>
        <taxon>Actinoplanes</taxon>
    </lineage>
</organism>
<keyword evidence="1" id="KW-0812">Transmembrane</keyword>